<dbReference type="EMBL" id="JACPNR010000013">
    <property type="protein sequence ID" value="MBI2679174.1"/>
    <property type="molecule type" value="Genomic_DNA"/>
</dbReference>
<sequence>MLEHAHRNHEDAERKLRQKMRVYPTTPVGTHGAEAALAARQAERGNEPSAERRRMEDQQRKAIVSLYGEDLSSEDSIAAARPEKEGEEKAA</sequence>
<feature type="region of interest" description="Disordered" evidence="1">
    <location>
        <begin position="1"/>
        <end position="20"/>
    </location>
</feature>
<feature type="compositionally biased region" description="Basic and acidic residues" evidence="1">
    <location>
        <begin position="81"/>
        <end position="91"/>
    </location>
</feature>
<dbReference type="Proteomes" id="UP000779809">
    <property type="component" value="Unassembled WGS sequence"/>
</dbReference>
<dbReference type="AlphaFoldDB" id="A0A932A9L0"/>
<reference evidence="2" key="1">
    <citation type="submission" date="2020-07" db="EMBL/GenBank/DDBJ databases">
        <title>Huge and variable diversity of episymbiotic CPR bacteria and DPANN archaea in groundwater ecosystems.</title>
        <authorList>
            <person name="He C.Y."/>
            <person name="Keren R."/>
            <person name="Whittaker M."/>
            <person name="Farag I.F."/>
            <person name="Doudna J."/>
            <person name="Cate J.H.D."/>
            <person name="Banfield J.F."/>
        </authorList>
    </citation>
    <scope>NUCLEOTIDE SEQUENCE</scope>
    <source>
        <strain evidence="2">NC_groundwater_580_Pr5_B-0.1um_64_19</strain>
    </source>
</reference>
<evidence type="ECO:0000313" key="3">
    <source>
        <dbReference type="Proteomes" id="UP000779809"/>
    </source>
</evidence>
<accession>A0A932A9L0</accession>
<comment type="caution">
    <text evidence="2">The sequence shown here is derived from an EMBL/GenBank/DDBJ whole genome shotgun (WGS) entry which is preliminary data.</text>
</comment>
<feature type="compositionally biased region" description="Basic and acidic residues" evidence="1">
    <location>
        <begin position="1"/>
        <end position="15"/>
    </location>
</feature>
<gene>
    <name evidence="2" type="ORF">HYX28_10380</name>
</gene>
<feature type="compositionally biased region" description="Basic and acidic residues" evidence="1">
    <location>
        <begin position="41"/>
        <end position="60"/>
    </location>
</feature>
<name>A0A932A9L0_9BACT</name>
<evidence type="ECO:0000256" key="1">
    <source>
        <dbReference type="SAM" id="MobiDB-lite"/>
    </source>
</evidence>
<feature type="region of interest" description="Disordered" evidence="1">
    <location>
        <begin position="38"/>
        <end position="91"/>
    </location>
</feature>
<organism evidence="2 3">
    <name type="scientific">Candidatus Korobacter versatilis</name>
    <dbReference type="NCBI Taxonomy" id="658062"/>
    <lineage>
        <taxon>Bacteria</taxon>
        <taxon>Pseudomonadati</taxon>
        <taxon>Acidobacteriota</taxon>
        <taxon>Terriglobia</taxon>
        <taxon>Terriglobales</taxon>
        <taxon>Candidatus Korobacteraceae</taxon>
        <taxon>Candidatus Korobacter</taxon>
    </lineage>
</organism>
<proteinExistence type="predicted"/>
<evidence type="ECO:0000313" key="2">
    <source>
        <dbReference type="EMBL" id="MBI2679174.1"/>
    </source>
</evidence>
<protein>
    <submittedName>
        <fullName evidence="2">Uncharacterized protein</fullName>
    </submittedName>
</protein>